<keyword evidence="7" id="KW-1185">Reference proteome</keyword>
<evidence type="ECO:0000256" key="3">
    <source>
        <dbReference type="ARBA" id="ARBA00023163"/>
    </source>
</evidence>
<proteinExistence type="predicted"/>
<dbReference type="InterPro" id="IPR036638">
    <property type="entry name" value="HLH_DNA-bd_sf"/>
</dbReference>
<dbReference type="PROSITE" id="PS50888">
    <property type="entry name" value="BHLH"/>
    <property type="match status" value="1"/>
</dbReference>
<feature type="compositionally biased region" description="Basic and acidic residues" evidence="5">
    <location>
        <begin position="335"/>
        <end position="349"/>
    </location>
</feature>
<feature type="region of interest" description="Disordered" evidence="5">
    <location>
        <begin position="312"/>
        <end position="357"/>
    </location>
</feature>
<dbReference type="Pfam" id="PF00010">
    <property type="entry name" value="HLH"/>
    <property type="match status" value="1"/>
</dbReference>
<evidence type="ECO:0000256" key="5">
    <source>
        <dbReference type="SAM" id="MobiDB-lite"/>
    </source>
</evidence>
<feature type="compositionally biased region" description="Acidic residues" evidence="5">
    <location>
        <begin position="425"/>
        <end position="438"/>
    </location>
</feature>
<evidence type="ECO:0000313" key="7">
    <source>
        <dbReference type="Proteomes" id="UP000827889"/>
    </source>
</evidence>
<dbReference type="AlphaFoldDB" id="A0A8B8P3X1"/>
<dbReference type="Gene3D" id="4.10.280.10">
    <property type="entry name" value="Helix-loop-helix DNA-binding domain"/>
    <property type="match status" value="1"/>
</dbReference>
<dbReference type="RefSeq" id="XP_048139903.1">
    <property type="nucleotide sequence ID" value="XM_048283946.1"/>
</dbReference>
<feature type="compositionally biased region" description="Basic and acidic residues" evidence="5">
    <location>
        <begin position="455"/>
        <end position="469"/>
    </location>
</feature>
<dbReference type="RefSeq" id="XP_030529532.1">
    <property type="nucleotide sequence ID" value="XM_030673672.1"/>
</dbReference>
<organism evidence="7 9">
    <name type="scientific">Rhodamnia argentea</name>
    <dbReference type="NCBI Taxonomy" id="178133"/>
    <lineage>
        <taxon>Eukaryota</taxon>
        <taxon>Viridiplantae</taxon>
        <taxon>Streptophyta</taxon>
        <taxon>Embryophyta</taxon>
        <taxon>Tracheophyta</taxon>
        <taxon>Spermatophyta</taxon>
        <taxon>Magnoliopsida</taxon>
        <taxon>eudicotyledons</taxon>
        <taxon>Gunneridae</taxon>
        <taxon>Pentapetalae</taxon>
        <taxon>rosids</taxon>
        <taxon>malvids</taxon>
        <taxon>Myrtales</taxon>
        <taxon>Myrtaceae</taxon>
        <taxon>Myrtoideae</taxon>
        <taxon>Myrteae</taxon>
        <taxon>Australasian group</taxon>
        <taxon>Rhodamnia</taxon>
    </lineage>
</organism>
<dbReference type="Proteomes" id="UP000827889">
    <property type="component" value="Chromosome 1"/>
</dbReference>
<reference evidence="7 8" key="2">
    <citation type="submission" date="2025-05" db="UniProtKB">
        <authorList>
            <consortium name="RefSeq"/>
        </authorList>
    </citation>
    <scope>NUCLEOTIDE SEQUENCE [LARGE SCALE GENOMIC DNA]</scope>
    <source>
        <tissue evidence="8">Leaf</tissue>
    </source>
</reference>
<dbReference type="CDD" id="cd11445">
    <property type="entry name" value="bHLH_AtPIF_like"/>
    <property type="match status" value="1"/>
</dbReference>
<dbReference type="PANTHER" id="PTHR46807">
    <property type="entry name" value="TRANSCRIPTION FACTOR PIF3"/>
    <property type="match status" value="1"/>
</dbReference>
<evidence type="ECO:0000259" key="6">
    <source>
        <dbReference type="PROSITE" id="PS50888"/>
    </source>
</evidence>
<comment type="subcellular location">
    <subcellularLocation>
        <location evidence="1">Nucleus</location>
    </subcellularLocation>
</comment>
<dbReference type="SUPFAM" id="SSF47459">
    <property type="entry name" value="HLH, helix-loop-helix DNA-binding domain"/>
    <property type="match status" value="1"/>
</dbReference>
<evidence type="ECO:0000256" key="1">
    <source>
        <dbReference type="ARBA" id="ARBA00004123"/>
    </source>
</evidence>
<dbReference type="RefSeq" id="XP_030529527.2">
    <property type="nucleotide sequence ID" value="XM_030673667.2"/>
</dbReference>
<protein>
    <submittedName>
        <fullName evidence="8 10">Transcription factor PIF3-like isoform X1</fullName>
    </submittedName>
    <submittedName>
        <fullName evidence="9">Transcription factor PIF3-like isoform X5</fullName>
    </submittedName>
</protein>
<keyword evidence="3" id="KW-0804">Transcription</keyword>
<gene>
    <name evidence="8 9 10 11" type="primary">LOC115740208</name>
</gene>
<dbReference type="RefSeq" id="XP_048139907.1">
    <property type="nucleotide sequence ID" value="XM_048283950.1"/>
</dbReference>
<evidence type="ECO:0000256" key="4">
    <source>
        <dbReference type="ARBA" id="ARBA00023242"/>
    </source>
</evidence>
<dbReference type="SMART" id="SM00353">
    <property type="entry name" value="HLH"/>
    <property type="match status" value="1"/>
</dbReference>
<accession>A0A8B8P3X1</accession>
<dbReference type="FunFam" id="4.10.280.10:FF:000004">
    <property type="entry name" value="Basic helix-loop-helix transcription factor"/>
    <property type="match status" value="1"/>
</dbReference>
<dbReference type="InterPro" id="IPR047265">
    <property type="entry name" value="PIF1-like_bHLH"/>
</dbReference>
<evidence type="ECO:0000313" key="10">
    <source>
        <dbReference type="RefSeq" id="XP_048139903.1"/>
    </source>
</evidence>
<dbReference type="InterPro" id="IPR011598">
    <property type="entry name" value="bHLH_dom"/>
</dbReference>
<feature type="compositionally biased region" description="Polar residues" evidence="5">
    <location>
        <begin position="396"/>
        <end position="405"/>
    </location>
</feature>
<dbReference type="GeneID" id="115740208"/>
<keyword evidence="2" id="KW-0805">Transcription regulation</keyword>
<dbReference type="GO" id="GO:0046983">
    <property type="term" value="F:protein dimerization activity"/>
    <property type="evidence" value="ECO:0007669"/>
    <property type="project" value="InterPro"/>
</dbReference>
<evidence type="ECO:0000313" key="11">
    <source>
        <dbReference type="RefSeq" id="XP_048139907.1"/>
    </source>
</evidence>
<dbReference type="GO" id="GO:0003700">
    <property type="term" value="F:DNA-binding transcription factor activity"/>
    <property type="evidence" value="ECO:0007669"/>
    <property type="project" value="InterPro"/>
</dbReference>
<evidence type="ECO:0000256" key="2">
    <source>
        <dbReference type="ARBA" id="ARBA00023015"/>
    </source>
</evidence>
<evidence type="ECO:0000313" key="9">
    <source>
        <dbReference type="RefSeq" id="XP_030529532.1"/>
    </source>
</evidence>
<sequence length="708" mass="75724">MPLFEFLKMAKAKLDSSLEKPTSTSTGLSSVPENELVELTWENGQVVLQGQYSRAKRSPFSNNSPSNGSKPREGASGDGTRPKSGKFRDLECGLSEFPVTQPLSEIGLVQEDDIGPWLSFPISGSLQNDYCSDFLPELAGVALNETSPGNDFGAIDKSSSRIYRESHGIDNGVHCLGQTDASKFSSSEAGETTIDRTGSSQLYSLQNQQFLSPLQCFRSRALDNASTSTSSSTSQAVCGDKVRLPTSVVVCSTVKVQRQDLEHSDKSSSFTNFSCFSQPASLYKVNDAESSGPAAGFGLSSADRSVSKEKASSIDNSTLSGSNFAVSSNGVQKQRKIDSSKSFDGEQHEQQFSAGHSEAICPENTSKNAKLSCQNYQASVCKGSTEGEKMTEHVVGSSSICSGNSVERVLDDPKRNLKRKSHETDESDDPSEDVEEDPTCEKKQNPARGTSKRSRAAEVHNLSERRRRDRINEKMRALQELIPNCNKVDKASMLDEAIEYLKTLQLQVQQMMSMGAGMYMPPVMVPTGLHPAQMPLYPPFGIGMGSAIGFGMGMVDMNSRSSGRPVVQVPPLQGPHFPSPLMSAGMTGANLQMFGFPGQGIPLPMPRTPLVPFPGEPVMKPAVGLGAYGMPSSMENPDSAVASTSKEAPQNINKEALQNTASICLKNQSSSQQPALAQSSCHISDVNGSMAIESTGNDVGSSKASCGS</sequence>
<keyword evidence="4" id="KW-0539">Nucleus</keyword>
<dbReference type="InterPro" id="IPR044273">
    <property type="entry name" value="PIF3-like"/>
</dbReference>
<feature type="domain" description="BHLH" evidence="6">
    <location>
        <begin position="455"/>
        <end position="504"/>
    </location>
</feature>
<evidence type="ECO:0000313" key="8">
    <source>
        <dbReference type="RefSeq" id="XP_030529527.2"/>
    </source>
</evidence>
<dbReference type="OrthoDB" id="690068at2759"/>
<feature type="region of interest" description="Disordered" evidence="5">
    <location>
        <begin position="52"/>
        <end position="87"/>
    </location>
</feature>
<dbReference type="KEGG" id="rarg:115740208"/>
<feature type="compositionally biased region" description="Polar residues" evidence="5">
    <location>
        <begin position="313"/>
        <end position="332"/>
    </location>
</feature>
<dbReference type="GO" id="GO:0005634">
    <property type="term" value="C:nucleus"/>
    <property type="evidence" value="ECO:0007669"/>
    <property type="project" value="UniProtKB-SubCell"/>
</dbReference>
<dbReference type="PANTHER" id="PTHR46807:SF1">
    <property type="entry name" value="TRANSCRIPTION FACTOR PIF3"/>
    <property type="match status" value="1"/>
</dbReference>
<feature type="compositionally biased region" description="Low complexity" evidence="5">
    <location>
        <begin position="58"/>
        <end position="69"/>
    </location>
</feature>
<dbReference type="GO" id="GO:0010017">
    <property type="term" value="P:red or far-red light signaling pathway"/>
    <property type="evidence" value="ECO:0007669"/>
    <property type="project" value="UniProtKB-ARBA"/>
</dbReference>
<name>A0A8B8P3X1_9MYRT</name>
<feature type="region of interest" description="Disordered" evidence="5">
    <location>
        <begin position="394"/>
        <end position="469"/>
    </location>
</feature>
<reference evidence="9" key="1">
    <citation type="submission" date="2025-04" db="UniProtKB">
        <authorList>
            <consortium name="RefSeq"/>
        </authorList>
    </citation>
    <scope>IDENTIFICATION</scope>
    <source>
        <tissue evidence="10 11">Leaf</tissue>
    </source>
</reference>